<accession>A0A0H4VWT6</accession>
<reference evidence="1 2" key="1">
    <citation type="journal article" date="2015" name="Int. J. Syst. Evol. Microbiol.">
        <title>Erythrobacter atlanticus sp. nov., a bacterium from ocean sediment able to degrade polycyclic aromatic hydrocarbons.</title>
        <authorList>
            <person name="Zhuang L."/>
            <person name="Liu Y."/>
            <person name="Wang L."/>
            <person name="Wang W."/>
            <person name="Shao Z."/>
        </authorList>
    </citation>
    <scope>NUCLEOTIDE SEQUENCE [LARGE SCALE GENOMIC DNA]</scope>
    <source>
        <strain evidence="2">s21-N3</strain>
    </source>
</reference>
<reference evidence="2" key="2">
    <citation type="submission" date="2015-04" db="EMBL/GenBank/DDBJ databases">
        <title>The complete genome sequence of Erythrobacter sp. s21-N3.</title>
        <authorList>
            <person name="Zhuang L."/>
            <person name="Liu Y."/>
            <person name="Shao Z."/>
        </authorList>
    </citation>
    <scope>NUCLEOTIDE SEQUENCE [LARGE SCALE GENOMIC DNA]</scope>
    <source>
        <strain evidence="2">s21-N3</strain>
    </source>
</reference>
<keyword evidence="2" id="KW-1185">Reference proteome</keyword>
<sequence>MGIWCASEGAKTLLQSACPIALRCRQEIHEVAGSFPIFLVLERHIEIGG</sequence>
<evidence type="ECO:0000313" key="2">
    <source>
        <dbReference type="Proteomes" id="UP000059113"/>
    </source>
</evidence>
<organism evidence="1 2">
    <name type="scientific">Aurantiacibacter atlanticus</name>
    <dbReference type="NCBI Taxonomy" id="1648404"/>
    <lineage>
        <taxon>Bacteria</taxon>
        <taxon>Pseudomonadati</taxon>
        <taxon>Pseudomonadota</taxon>
        <taxon>Alphaproteobacteria</taxon>
        <taxon>Sphingomonadales</taxon>
        <taxon>Erythrobacteraceae</taxon>
        <taxon>Aurantiacibacter</taxon>
    </lineage>
</organism>
<proteinExistence type="predicted"/>
<gene>
    <name evidence="1" type="ORF">CP97_05145</name>
</gene>
<dbReference type="KEGG" id="ery:CP97_05145"/>
<dbReference type="AlphaFoldDB" id="A0A0H4VWT6"/>
<evidence type="ECO:0000313" key="1">
    <source>
        <dbReference type="EMBL" id="AKQ41538.2"/>
    </source>
</evidence>
<dbReference type="Proteomes" id="UP000059113">
    <property type="component" value="Chromosome"/>
</dbReference>
<dbReference type="RefSeq" id="WP_161485440.1">
    <property type="nucleotide sequence ID" value="NZ_CP011310.1"/>
</dbReference>
<protein>
    <submittedName>
        <fullName evidence="1">Uncharacterized protein</fullName>
    </submittedName>
</protein>
<dbReference type="EMBL" id="CP011310">
    <property type="protein sequence ID" value="AKQ41538.2"/>
    <property type="molecule type" value="Genomic_DNA"/>
</dbReference>
<name>A0A0H4VWT6_9SPHN</name>